<name>A0A150HTL4_9GAMM</name>
<comment type="caution">
    <text evidence="1">The sequence shown here is derived from an EMBL/GenBank/DDBJ whole genome shotgun (WGS) entry which is preliminary data.</text>
</comment>
<dbReference type="RefSeq" id="WP_061525076.1">
    <property type="nucleotide sequence ID" value="NZ_JRHX01000070.1"/>
</dbReference>
<reference evidence="1 2" key="1">
    <citation type="journal article" date="2016" name="Sci. Rep.">
        <title>Genomic and phenotypic characterization of the species Acinetobacter venetianus.</title>
        <authorList>
            <person name="Fondi M."/>
            <person name="Maida I."/>
            <person name="Perrin E."/>
            <person name="Orlandini V."/>
            <person name="La Torre L."/>
            <person name="Bosi E."/>
            <person name="Negroni A."/>
            <person name="Zanaroli G."/>
            <person name="Fava F."/>
            <person name="Decorosi F."/>
            <person name="Giovannetti L."/>
            <person name="Viti C."/>
            <person name="Vaneechoutte M."/>
            <person name="Dijkshoorn L."/>
            <person name="Fani R."/>
        </authorList>
    </citation>
    <scope>NUCLEOTIDE SEQUENCE [LARGE SCALE GENOMIC DNA]</scope>
    <source>
        <strain evidence="1 2">LUH13518</strain>
    </source>
</reference>
<sequence length="432" mass="51509">MSSNREKVKKMFDYSMRLVVIYAFERARIKANHADDLAYFQQVDQIITERLKRFYLIATEGVIQDMAKAGDIQESDINKIIQECMDKFKQYYWNFYQFGLLPGENSFFKKFGLNSKMIRHHFKDINRYLKHEVKGGDIELSKRMRFIKSYNIFTLIFKNNFDQIFFKYHEIDQAFQNQTEDFFFLNEFVGLINLLPYYSPYYVPSITDLESYQILTKNKKHFSARYTPSIKEQSYDTSYLDLNHKPIALIDSILQFIFQHTQHLVNWHYFRDNRNEELSDEQRLKLMRDREDKECKQLDQVAKILEAMFSALPNDQKILYSFAKKKNSTKSVMTSLMFHNFKSNYLESKQENIVDNVSSNAKSDDELAHELYVEFFKYLRSGFSQIGIQTTAFTDGKIDKFMLTRDHGKVVIVKGSSFRINYINHMKKFINS</sequence>
<organism evidence="1 2">
    <name type="scientific">Acinetobacter venetianus</name>
    <dbReference type="NCBI Taxonomy" id="52133"/>
    <lineage>
        <taxon>Bacteria</taxon>
        <taxon>Pseudomonadati</taxon>
        <taxon>Pseudomonadota</taxon>
        <taxon>Gammaproteobacteria</taxon>
        <taxon>Moraxellales</taxon>
        <taxon>Moraxellaceae</taxon>
        <taxon>Acinetobacter</taxon>
    </lineage>
</organism>
<dbReference type="Proteomes" id="UP000075544">
    <property type="component" value="Unassembled WGS sequence"/>
</dbReference>
<proteinExistence type="predicted"/>
<accession>A0A150HTL4</accession>
<dbReference type="AlphaFoldDB" id="A0A150HTL4"/>
<dbReference type="EMBL" id="JRHX01000070">
    <property type="protein sequence ID" value="KXZ69760.1"/>
    <property type="molecule type" value="Genomic_DNA"/>
</dbReference>
<dbReference type="PATRIC" id="fig|52133.19.peg.2331"/>
<evidence type="ECO:0000313" key="2">
    <source>
        <dbReference type="Proteomes" id="UP000075544"/>
    </source>
</evidence>
<evidence type="ECO:0000313" key="1">
    <source>
        <dbReference type="EMBL" id="KXZ69760.1"/>
    </source>
</evidence>
<gene>
    <name evidence="1" type="ORF">AVENLUH13518_02310</name>
</gene>
<protein>
    <submittedName>
        <fullName evidence="1">Uncharacterized protein</fullName>
    </submittedName>
</protein>